<gene>
    <name evidence="1" type="ORF">EK21DRAFT_46032</name>
</gene>
<feature type="non-terminal residue" evidence="1">
    <location>
        <position position="1"/>
    </location>
</feature>
<dbReference type="OrthoDB" id="3795413at2759"/>
<dbReference type="AlphaFoldDB" id="A0A9P4HGN0"/>
<feature type="non-terminal residue" evidence="1">
    <location>
        <position position="242"/>
    </location>
</feature>
<comment type="caution">
    <text evidence="1">The sequence shown here is derived from an EMBL/GenBank/DDBJ whole genome shotgun (WGS) entry which is preliminary data.</text>
</comment>
<name>A0A9P4HGN0_9PLEO</name>
<reference evidence="1" key="1">
    <citation type="journal article" date="2020" name="Stud. Mycol.">
        <title>101 Dothideomycetes genomes: a test case for predicting lifestyles and emergence of pathogens.</title>
        <authorList>
            <person name="Haridas S."/>
            <person name="Albert R."/>
            <person name="Binder M."/>
            <person name="Bloem J."/>
            <person name="Labutti K."/>
            <person name="Salamov A."/>
            <person name="Andreopoulos B."/>
            <person name="Baker S."/>
            <person name="Barry K."/>
            <person name="Bills G."/>
            <person name="Bluhm B."/>
            <person name="Cannon C."/>
            <person name="Castanera R."/>
            <person name="Culley D."/>
            <person name="Daum C."/>
            <person name="Ezra D."/>
            <person name="Gonzalez J."/>
            <person name="Henrissat B."/>
            <person name="Kuo A."/>
            <person name="Liang C."/>
            <person name="Lipzen A."/>
            <person name="Lutzoni F."/>
            <person name="Magnuson J."/>
            <person name="Mondo S."/>
            <person name="Nolan M."/>
            <person name="Ohm R."/>
            <person name="Pangilinan J."/>
            <person name="Park H.-J."/>
            <person name="Ramirez L."/>
            <person name="Alfaro M."/>
            <person name="Sun H."/>
            <person name="Tritt A."/>
            <person name="Yoshinaga Y."/>
            <person name="Zwiers L.-H."/>
            <person name="Turgeon B."/>
            <person name="Goodwin S."/>
            <person name="Spatafora J."/>
            <person name="Crous P."/>
            <person name="Grigoriev I."/>
        </authorList>
    </citation>
    <scope>NUCLEOTIDE SEQUENCE</scope>
    <source>
        <strain evidence="1">CBS 110217</strain>
    </source>
</reference>
<accession>A0A9P4HGN0</accession>
<keyword evidence="2" id="KW-1185">Reference proteome</keyword>
<protein>
    <submittedName>
        <fullName evidence="1">Uncharacterized protein</fullName>
    </submittedName>
</protein>
<dbReference type="Proteomes" id="UP000799777">
    <property type="component" value="Unassembled WGS sequence"/>
</dbReference>
<proteinExistence type="predicted"/>
<dbReference type="EMBL" id="ML978159">
    <property type="protein sequence ID" value="KAF2034841.1"/>
    <property type="molecule type" value="Genomic_DNA"/>
</dbReference>
<evidence type="ECO:0000313" key="2">
    <source>
        <dbReference type="Proteomes" id="UP000799777"/>
    </source>
</evidence>
<evidence type="ECO:0000313" key="1">
    <source>
        <dbReference type="EMBL" id="KAF2034841.1"/>
    </source>
</evidence>
<sequence>DACVNRVSQAYCQEISSRLFRLPRELRDIVYRYMLHQDETIIRHYFDLDNSTEWHIVPPSPCSEASESSLPCQCSQSLVHFVNPYFIGREAAVEIFEAFRTTARQCTYRPSRSYERRPLSYGIYWQDLAEFRDRKLFHLGVTLHELLESMDISITLNFLTKGVGTSRRRGLSYATNMQLEQATEAMSQLSLGRPRQISFEFREDGVQVRNIPPNIDNVFRKLSIPILYLRDSGWIVRTLYHS</sequence>
<organism evidence="1 2">
    <name type="scientific">Setomelanomma holmii</name>
    <dbReference type="NCBI Taxonomy" id="210430"/>
    <lineage>
        <taxon>Eukaryota</taxon>
        <taxon>Fungi</taxon>
        <taxon>Dikarya</taxon>
        <taxon>Ascomycota</taxon>
        <taxon>Pezizomycotina</taxon>
        <taxon>Dothideomycetes</taxon>
        <taxon>Pleosporomycetidae</taxon>
        <taxon>Pleosporales</taxon>
        <taxon>Pleosporineae</taxon>
        <taxon>Phaeosphaeriaceae</taxon>
        <taxon>Setomelanomma</taxon>
    </lineage>
</organism>